<keyword evidence="7 12" id="KW-0418">Kinase</keyword>
<evidence type="ECO:0000256" key="12">
    <source>
        <dbReference type="RuleBase" id="RU000504"/>
    </source>
</evidence>
<evidence type="ECO:0000256" key="8">
    <source>
        <dbReference type="ARBA" id="ARBA00022840"/>
    </source>
</evidence>
<dbReference type="InterPro" id="IPR001697">
    <property type="entry name" value="Pyr_Knase"/>
</dbReference>
<evidence type="ECO:0000256" key="3">
    <source>
        <dbReference type="ARBA" id="ARBA00012142"/>
    </source>
</evidence>
<keyword evidence="9 12" id="KW-0460">Magnesium</keyword>
<keyword evidence="4 12" id="KW-0808">Transferase</keyword>
<comment type="caution">
    <text evidence="14">The sequence shown here is derived from an EMBL/GenBank/DDBJ whole genome shotgun (WGS) entry which is preliminary data.</text>
</comment>
<comment type="pathway">
    <text evidence="1 12">Carbohydrate degradation; glycolysis; pyruvate from D-glyceraldehyde 3-phosphate: step 5/5.</text>
</comment>
<dbReference type="GO" id="GO:0000287">
    <property type="term" value="F:magnesium ion binding"/>
    <property type="evidence" value="ECO:0007669"/>
    <property type="project" value="InterPro"/>
</dbReference>
<name>A0A2H0TEK0_9BACT</name>
<reference evidence="15" key="1">
    <citation type="submission" date="2017-09" db="EMBL/GenBank/DDBJ databases">
        <title>Depth-based differentiation of microbial function through sediment-hosted aquifers and enrichment of novel symbionts in the deep terrestrial subsurface.</title>
        <authorList>
            <person name="Probst A.J."/>
            <person name="Ladd B."/>
            <person name="Jarett J.K."/>
            <person name="Geller-Mcgrath D.E."/>
            <person name="Sieber C.M.K."/>
            <person name="Emerson J.B."/>
            <person name="Anantharaman K."/>
            <person name="Thomas B.C."/>
            <person name="Malmstrom R."/>
            <person name="Stieglmeier M."/>
            <person name="Klingl A."/>
            <person name="Woyke T."/>
            <person name="Ryan C.M."/>
            <person name="Banfield J.F."/>
        </authorList>
    </citation>
    <scope>NUCLEOTIDE SEQUENCE [LARGE SCALE GENOMIC DNA]</scope>
</reference>
<protein>
    <recommendedName>
        <fullName evidence="3 12">Pyruvate kinase</fullName>
        <ecNumber evidence="3 12">2.7.1.40</ecNumber>
    </recommendedName>
</protein>
<dbReference type="Proteomes" id="UP000231503">
    <property type="component" value="Unassembled WGS sequence"/>
</dbReference>
<dbReference type="AlphaFoldDB" id="A0A2H0TEK0"/>
<keyword evidence="8" id="KW-0067">ATP-binding</keyword>
<evidence type="ECO:0000313" key="14">
    <source>
        <dbReference type="EMBL" id="PIR69971.1"/>
    </source>
</evidence>
<feature type="domain" description="Pyruvate kinase barrel" evidence="13">
    <location>
        <begin position="3"/>
        <end position="320"/>
    </location>
</feature>
<dbReference type="InterPro" id="IPR040442">
    <property type="entry name" value="Pyrv_kinase-like_dom_sf"/>
</dbReference>
<evidence type="ECO:0000256" key="9">
    <source>
        <dbReference type="ARBA" id="ARBA00022842"/>
    </source>
</evidence>
<evidence type="ECO:0000256" key="5">
    <source>
        <dbReference type="ARBA" id="ARBA00022723"/>
    </source>
</evidence>
<dbReference type="PRINTS" id="PR01050">
    <property type="entry name" value="PYRUVTKNASE"/>
</dbReference>
<gene>
    <name evidence="14" type="ORF">COU47_00875</name>
</gene>
<dbReference type="InterPro" id="IPR011037">
    <property type="entry name" value="Pyrv_Knase-like_insert_dom_sf"/>
</dbReference>
<dbReference type="EC" id="2.7.1.40" evidence="3 12"/>
<dbReference type="GO" id="GO:0005524">
    <property type="term" value="F:ATP binding"/>
    <property type="evidence" value="ECO:0007669"/>
    <property type="project" value="UniProtKB-KW"/>
</dbReference>
<keyword evidence="6" id="KW-0547">Nucleotide-binding</keyword>
<dbReference type="Gene3D" id="3.20.20.60">
    <property type="entry name" value="Phosphoenolpyruvate-binding domains"/>
    <property type="match status" value="1"/>
</dbReference>
<evidence type="ECO:0000256" key="2">
    <source>
        <dbReference type="ARBA" id="ARBA00008663"/>
    </source>
</evidence>
<evidence type="ECO:0000256" key="7">
    <source>
        <dbReference type="ARBA" id="ARBA00022777"/>
    </source>
</evidence>
<sequence>MNNRIKLIVTLGPSTKNESDLRRLKDNGVDFVRVNMSHSSIEDLEYFVALARKVGIPFIIDTEGSQIRSDMIAHDAAYLEKGHMIKAYAVPTVGDAHSFSLRPGHILGQLAVGDILRVGFDSLALCVSDVTMLAEGYIVLRVHESGVLGSNKGIAVHSSAQKQFNLHPLTKKDHESIAIGLREQIGHLAASFIRSGEYVDAMRKASNNSMKIISKVECADALLHIDDIIKRSDMILIDRGDLSKEIPVEKIPFVQKIILKKAREAGKEVFVATNLLETMVEKRSPTLAEVHDIVTTVRDGAAGVTLSAETAIGKHPIEAVMTMNRILKHASLVLEHYPDKHKHDELARHLEQIGYLVKHHDT</sequence>
<proteinExistence type="inferred from homology"/>
<dbReference type="SUPFAM" id="SSF50800">
    <property type="entry name" value="PK beta-barrel domain-like"/>
    <property type="match status" value="1"/>
</dbReference>
<dbReference type="InterPro" id="IPR015806">
    <property type="entry name" value="Pyrv_Knase_insert_dom_sf"/>
</dbReference>
<evidence type="ECO:0000256" key="11">
    <source>
        <dbReference type="ARBA" id="ARBA00023317"/>
    </source>
</evidence>
<comment type="catalytic activity">
    <reaction evidence="12">
        <text>pyruvate + ATP = phosphoenolpyruvate + ADP + H(+)</text>
        <dbReference type="Rhea" id="RHEA:18157"/>
        <dbReference type="ChEBI" id="CHEBI:15361"/>
        <dbReference type="ChEBI" id="CHEBI:15378"/>
        <dbReference type="ChEBI" id="CHEBI:30616"/>
        <dbReference type="ChEBI" id="CHEBI:58702"/>
        <dbReference type="ChEBI" id="CHEBI:456216"/>
        <dbReference type="EC" id="2.7.1.40"/>
    </reaction>
</comment>
<organism evidence="14 15">
    <name type="scientific">Candidatus Niyogibacteria bacterium CG10_big_fil_rev_8_21_14_0_10_46_36</name>
    <dbReference type="NCBI Taxonomy" id="1974726"/>
    <lineage>
        <taxon>Bacteria</taxon>
        <taxon>Candidatus Niyogiibacteriota</taxon>
    </lineage>
</organism>
<dbReference type="InterPro" id="IPR015813">
    <property type="entry name" value="Pyrv/PenolPyrv_kinase-like_dom"/>
</dbReference>
<dbReference type="SUPFAM" id="SSF51621">
    <property type="entry name" value="Phosphoenolpyruvate/pyruvate domain"/>
    <property type="match status" value="1"/>
</dbReference>
<dbReference type="GO" id="GO:0004743">
    <property type="term" value="F:pyruvate kinase activity"/>
    <property type="evidence" value="ECO:0007669"/>
    <property type="project" value="UniProtKB-EC"/>
</dbReference>
<evidence type="ECO:0000256" key="1">
    <source>
        <dbReference type="ARBA" id="ARBA00004997"/>
    </source>
</evidence>
<keyword evidence="11" id="KW-0670">Pyruvate</keyword>
<accession>A0A2H0TEK0</accession>
<dbReference type="UniPathway" id="UPA00109">
    <property type="reaction ID" value="UER00188"/>
</dbReference>
<evidence type="ECO:0000259" key="13">
    <source>
        <dbReference type="Pfam" id="PF00224"/>
    </source>
</evidence>
<evidence type="ECO:0000256" key="10">
    <source>
        <dbReference type="ARBA" id="ARBA00023152"/>
    </source>
</evidence>
<dbReference type="EMBL" id="PFCO01000001">
    <property type="protein sequence ID" value="PIR69971.1"/>
    <property type="molecule type" value="Genomic_DNA"/>
</dbReference>
<keyword evidence="5" id="KW-0479">Metal-binding</keyword>
<evidence type="ECO:0000256" key="6">
    <source>
        <dbReference type="ARBA" id="ARBA00022741"/>
    </source>
</evidence>
<dbReference type="Gene3D" id="2.40.33.10">
    <property type="entry name" value="PK beta-barrel domain-like"/>
    <property type="match status" value="1"/>
</dbReference>
<dbReference type="InterPro" id="IPR015793">
    <property type="entry name" value="Pyrv_Knase_brl"/>
</dbReference>
<keyword evidence="10 12" id="KW-0324">Glycolysis</keyword>
<dbReference type="GO" id="GO:0030955">
    <property type="term" value="F:potassium ion binding"/>
    <property type="evidence" value="ECO:0007669"/>
    <property type="project" value="InterPro"/>
</dbReference>
<dbReference type="GO" id="GO:0016301">
    <property type="term" value="F:kinase activity"/>
    <property type="evidence" value="ECO:0007669"/>
    <property type="project" value="UniProtKB-KW"/>
</dbReference>
<dbReference type="Pfam" id="PF00224">
    <property type="entry name" value="PK"/>
    <property type="match status" value="1"/>
</dbReference>
<comment type="similarity">
    <text evidence="2 12">Belongs to the pyruvate kinase family.</text>
</comment>
<dbReference type="PANTHER" id="PTHR11817">
    <property type="entry name" value="PYRUVATE KINASE"/>
    <property type="match status" value="1"/>
</dbReference>
<evidence type="ECO:0000313" key="15">
    <source>
        <dbReference type="Proteomes" id="UP000231503"/>
    </source>
</evidence>
<evidence type="ECO:0000256" key="4">
    <source>
        <dbReference type="ARBA" id="ARBA00022679"/>
    </source>
</evidence>